<accession>A0A182NBH4</accession>
<dbReference type="Proteomes" id="UP000075884">
    <property type="component" value="Unassembled WGS sequence"/>
</dbReference>
<evidence type="ECO:0000313" key="2">
    <source>
        <dbReference type="EnsemblMetazoa" id="ADIR005002-PA"/>
    </source>
</evidence>
<dbReference type="EnsemblMetazoa" id="ADIR005002-RA">
    <property type="protein sequence ID" value="ADIR005002-PA"/>
    <property type="gene ID" value="ADIR005002"/>
</dbReference>
<evidence type="ECO:0000313" key="3">
    <source>
        <dbReference type="Proteomes" id="UP000075884"/>
    </source>
</evidence>
<keyword evidence="3" id="KW-1185">Reference proteome</keyword>
<proteinExistence type="predicted"/>
<organism evidence="2 3">
    <name type="scientific">Anopheles dirus</name>
    <dbReference type="NCBI Taxonomy" id="7168"/>
    <lineage>
        <taxon>Eukaryota</taxon>
        <taxon>Metazoa</taxon>
        <taxon>Ecdysozoa</taxon>
        <taxon>Arthropoda</taxon>
        <taxon>Hexapoda</taxon>
        <taxon>Insecta</taxon>
        <taxon>Pterygota</taxon>
        <taxon>Neoptera</taxon>
        <taxon>Endopterygota</taxon>
        <taxon>Diptera</taxon>
        <taxon>Nematocera</taxon>
        <taxon>Culicoidea</taxon>
        <taxon>Culicidae</taxon>
        <taxon>Anophelinae</taxon>
        <taxon>Anopheles</taxon>
    </lineage>
</organism>
<evidence type="ECO:0000256" key="1">
    <source>
        <dbReference type="SAM" id="MobiDB-lite"/>
    </source>
</evidence>
<protein>
    <submittedName>
        <fullName evidence="2">Uncharacterized protein</fullName>
    </submittedName>
</protein>
<reference evidence="3" key="1">
    <citation type="submission" date="2013-03" db="EMBL/GenBank/DDBJ databases">
        <title>The Genome Sequence of Anopheles dirus WRAIR2.</title>
        <authorList>
            <consortium name="The Broad Institute Genomics Platform"/>
            <person name="Neafsey D.E."/>
            <person name="Walton C."/>
            <person name="Walker B."/>
            <person name="Young S.K."/>
            <person name="Zeng Q."/>
            <person name="Gargeya S."/>
            <person name="Fitzgerald M."/>
            <person name="Haas B."/>
            <person name="Abouelleil A."/>
            <person name="Allen A.W."/>
            <person name="Alvarado L."/>
            <person name="Arachchi H.M."/>
            <person name="Berlin A.M."/>
            <person name="Chapman S.B."/>
            <person name="Gainer-Dewar J."/>
            <person name="Goldberg J."/>
            <person name="Griggs A."/>
            <person name="Gujja S."/>
            <person name="Hansen M."/>
            <person name="Howarth C."/>
            <person name="Imamovic A."/>
            <person name="Ireland A."/>
            <person name="Larimer J."/>
            <person name="McCowan C."/>
            <person name="Murphy C."/>
            <person name="Pearson M."/>
            <person name="Poon T.W."/>
            <person name="Priest M."/>
            <person name="Roberts A."/>
            <person name="Saif S."/>
            <person name="Shea T."/>
            <person name="Sisk P."/>
            <person name="Sykes S."/>
            <person name="Wortman J."/>
            <person name="Nusbaum C."/>
            <person name="Birren B."/>
        </authorList>
    </citation>
    <scope>NUCLEOTIDE SEQUENCE [LARGE SCALE GENOMIC DNA]</scope>
    <source>
        <strain evidence="3">WRAIR2</strain>
    </source>
</reference>
<dbReference type="AlphaFoldDB" id="A0A182NBH4"/>
<reference evidence="2" key="2">
    <citation type="submission" date="2020-05" db="UniProtKB">
        <authorList>
            <consortium name="EnsemblMetazoa"/>
        </authorList>
    </citation>
    <scope>IDENTIFICATION</scope>
    <source>
        <strain evidence="2">WRAIR2</strain>
    </source>
</reference>
<feature type="region of interest" description="Disordered" evidence="1">
    <location>
        <begin position="44"/>
        <end position="75"/>
    </location>
</feature>
<sequence>MASARAFGLLNSQNQANGNHVVGKNVQSLKTGEIRSSSAFALKDLTNNNKAQRTNVRPDAGKGKSAAPRQEKQLKATTKSILQNISSKNSKPAPRKTAAHAPFDIFSPQSAEYAWGEAACLRDDLFEQMIDFTGVPCKMERKPLPPASRPDLHDLPDLDAMCDDYIRPVNDHSFGTAKLMDLPDDFALVDIHDLEFLF</sequence>
<feature type="compositionally biased region" description="Polar residues" evidence="1">
    <location>
        <begin position="44"/>
        <end position="55"/>
    </location>
</feature>
<name>A0A182NBH4_9DIPT</name>
<dbReference type="VEuPathDB" id="VectorBase:ADIR005002"/>